<feature type="compositionally biased region" description="Basic residues" evidence="1">
    <location>
        <begin position="60"/>
        <end position="73"/>
    </location>
</feature>
<feature type="region of interest" description="Disordered" evidence="1">
    <location>
        <begin position="60"/>
        <end position="99"/>
    </location>
</feature>
<dbReference type="EMBL" id="KV427655">
    <property type="protein sequence ID" value="KZT02158.1"/>
    <property type="molecule type" value="Genomic_DNA"/>
</dbReference>
<proteinExistence type="predicted"/>
<evidence type="ECO:0000313" key="2">
    <source>
        <dbReference type="EMBL" id="KZT02158.1"/>
    </source>
</evidence>
<protein>
    <submittedName>
        <fullName evidence="2">Uncharacterized protein</fullName>
    </submittedName>
</protein>
<keyword evidence="3" id="KW-1185">Reference proteome</keyword>
<accession>A0A165C3U2</accession>
<dbReference type="STRING" id="1314785.A0A165C3U2"/>
<dbReference type="RefSeq" id="XP_040759898.1">
    <property type="nucleotide sequence ID" value="XM_040913204.1"/>
</dbReference>
<sequence length="123" mass="14161">MLYAPLSERQREVYDAIVKGGLRALLEASQRKECKGKVASLKAIANDEEEEVPLYVQTKAKARPRTRRSKRRNYGVDEDDDEYSVKPQSGVLHGAKQNERVQSAEEIGREWRYKITRISNCLH</sequence>
<reference evidence="2 3" key="1">
    <citation type="journal article" date="2016" name="Mol. Biol. Evol.">
        <title>Comparative Genomics of Early-Diverging Mushroom-Forming Fungi Provides Insights into the Origins of Lignocellulose Decay Capabilities.</title>
        <authorList>
            <person name="Nagy L.G."/>
            <person name="Riley R."/>
            <person name="Tritt A."/>
            <person name="Adam C."/>
            <person name="Daum C."/>
            <person name="Floudas D."/>
            <person name="Sun H."/>
            <person name="Yadav J.S."/>
            <person name="Pangilinan J."/>
            <person name="Larsson K.H."/>
            <person name="Matsuura K."/>
            <person name="Barry K."/>
            <person name="Labutti K."/>
            <person name="Kuo R."/>
            <person name="Ohm R.A."/>
            <person name="Bhattacharya S.S."/>
            <person name="Shirouzu T."/>
            <person name="Yoshinaga Y."/>
            <person name="Martin F.M."/>
            <person name="Grigoriev I.V."/>
            <person name="Hibbett D.S."/>
        </authorList>
    </citation>
    <scope>NUCLEOTIDE SEQUENCE [LARGE SCALE GENOMIC DNA]</scope>
    <source>
        <strain evidence="2 3">93-53</strain>
    </source>
</reference>
<evidence type="ECO:0000313" key="3">
    <source>
        <dbReference type="Proteomes" id="UP000076871"/>
    </source>
</evidence>
<evidence type="ECO:0000256" key="1">
    <source>
        <dbReference type="SAM" id="MobiDB-lite"/>
    </source>
</evidence>
<dbReference type="GeneID" id="63830232"/>
<gene>
    <name evidence="2" type="ORF">LAESUDRAFT_763098</name>
</gene>
<dbReference type="Proteomes" id="UP000076871">
    <property type="component" value="Unassembled WGS sequence"/>
</dbReference>
<organism evidence="2 3">
    <name type="scientific">Laetiporus sulphureus 93-53</name>
    <dbReference type="NCBI Taxonomy" id="1314785"/>
    <lineage>
        <taxon>Eukaryota</taxon>
        <taxon>Fungi</taxon>
        <taxon>Dikarya</taxon>
        <taxon>Basidiomycota</taxon>
        <taxon>Agaricomycotina</taxon>
        <taxon>Agaricomycetes</taxon>
        <taxon>Polyporales</taxon>
        <taxon>Laetiporus</taxon>
    </lineage>
</organism>
<dbReference type="OrthoDB" id="5857104at2759"/>
<dbReference type="AlphaFoldDB" id="A0A165C3U2"/>
<name>A0A165C3U2_9APHY</name>
<dbReference type="InParanoid" id="A0A165C3U2"/>